<dbReference type="AlphaFoldDB" id="W5TIL6"/>
<dbReference type="STRING" id="1415166.NONO_c44060"/>
<dbReference type="Pfam" id="PF07859">
    <property type="entry name" value="Abhydrolase_3"/>
    <property type="match status" value="1"/>
</dbReference>
<dbReference type="PANTHER" id="PTHR48081:SF8">
    <property type="entry name" value="ALPHA_BETA HYDROLASE FOLD-3 DOMAIN-CONTAINING PROTEIN-RELATED"/>
    <property type="match status" value="1"/>
</dbReference>
<dbReference type="SUPFAM" id="SSF53474">
    <property type="entry name" value="alpha/beta-Hydrolases"/>
    <property type="match status" value="1"/>
</dbReference>
<dbReference type="KEGG" id="nno:NONO_c44060"/>
<gene>
    <name evidence="3" type="ORF">NONO_c44060</name>
</gene>
<dbReference type="InterPro" id="IPR050300">
    <property type="entry name" value="GDXG_lipolytic_enzyme"/>
</dbReference>
<dbReference type="EMBL" id="CP006850">
    <property type="protein sequence ID" value="AHH19190.1"/>
    <property type="molecule type" value="Genomic_DNA"/>
</dbReference>
<sequence length="186" mass="20031">MTDCFDGLAWCVESAETLRIDPSHVVVAGTSTGGGLAAGVALMARERGAPQVTHQVLVCPMLDDRYRTHSSVMLDDDGSWDWIGTLYGWTALLGDRRGTDDVSCYAAPARATDLSGLPRTFIDVGSAEGFRDEAVDYATRLSQAGVSVDLHMWAGGFHGYENISTAAISRASLSTRAEFVRRALER</sequence>
<dbReference type="PATRIC" id="fig|1415166.3.peg.4525"/>
<dbReference type="GO" id="GO:0016787">
    <property type="term" value="F:hydrolase activity"/>
    <property type="evidence" value="ECO:0007669"/>
    <property type="project" value="UniProtKB-KW"/>
</dbReference>
<proteinExistence type="predicted"/>
<reference evidence="3 4" key="1">
    <citation type="journal article" date="2014" name="Appl. Environ. Microbiol.">
        <title>Insights into the Microbial Degradation of Rubber and Gutta-Percha by Analysis of the Complete Genome of Nocardia nova SH22a.</title>
        <authorList>
            <person name="Luo Q."/>
            <person name="Hiessl S."/>
            <person name="Poehlein A."/>
            <person name="Daniel R."/>
            <person name="Steinbuchel A."/>
        </authorList>
    </citation>
    <scope>NUCLEOTIDE SEQUENCE [LARGE SCALE GENOMIC DNA]</scope>
    <source>
        <strain evidence="3">SH22a</strain>
    </source>
</reference>
<dbReference type="Gene3D" id="3.40.50.1820">
    <property type="entry name" value="alpha/beta hydrolase"/>
    <property type="match status" value="1"/>
</dbReference>
<accession>W5TIL6</accession>
<keyword evidence="4" id="KW-1185">Reference proteome</keyword>
<dbReference type="HOGENOM" id="CLU_012494_16_0_11"/>
<dbReference type="Proteomes" id="UP000019150">
    <property type="component" value="Chromosome"/>
</dbReference>
<evidence type="ECO:0000313" key="4">
    <source>
        <dbReference type="Proteomes" id="UP000019150"/>
    </source>
</evidence>
<dbReference type="PANTHER" id="PTHR48081">
    <property type="entry name" value="AB HYDROLASE SUPERFAMILY PROTEIN C4A8.06C"/>
    <property type="match status" value="1"/>
</dbReference>
<feature type="domain" description="Alpha/beta hydrolase fold-3" evidence="2">
    <location>
        <begin position="2"/>
        <end position="160"/>
    </location>
</feature>
<keyword evidence="1 3" id="KW-0378">Hydrolase</keyword>
<dbReference type="OrthoDB" id="3181909at2"/>
<dbReference type="InterPro" id="IPR013094">
    <property type="entry name" value="AB_hydrolase_3"/>
</dbReference>
<organism evidence="3 4">
    <name type="scientific">Nocardia nova SH22a</name>
    <dbReference type="NCBI Taxonomy" id="1415166"/>
    <lineage>
        <taxon>Bacteria</taxon>
        <taxon>Bacillati</taxon>
        <taxon>Actinomycetota</taxon>
        <taxon>Actinomycetes</taxon>
        <taxon>Mycobacteriales</taxon>
        <taxon>Nocardiaceae</taxon>
        <taxon>Nocardia</taxon>
    </lineage>
</organism>
<evidence type="ECO:0000313" key="3">
    <source>
        <dbReference type="EMBL" id="AHH19190.1"/>
    </source>
</evidence>
<dbReference type="InterPro" id="IPR029058">
    <property type="entry name" value="AB_hydrolase_fold"/>
</dbReference>
<protein>
    <submittedName>
        <fullName evidence="3">Alpha/beta hydrolase family protein</fullName>
    </submittedName>
</protein>
<dbReference type="eggNOG" id="COG0657">
    <property type="taxonomic scope" value="Bacteria"/>
</dbReference>
<dbReference type="RefSeq" id="WP_081769391.1">
    <property type="nucleotide sequence ID" value="NZ_CP006850.1"/>
</dbReference>
<evidence type="ECO:0000256" key="1">
    <source>
        <dbReference type="ARBA" id="ARBA00022801"/>
    </source>
</evidence>
<evidence type="ECO:0000259" key="2">
    <source>
        <dbReference type="Pfam" id="PF07859"/>
    </source>
</evidence>
<name>W5TIL6_9NOCA</name>